<name>A0A076LDA2_9GAMM</name>
<dbReference type="KEGG" id="ete:ETEE_0009"/>
<dbReference type="InterPro" id="IPR009225">
    <property type="entry name" value="Phage_head_completion_GpL"/>
</dbReference>
<evidence type="ECO:0000313" key="1">
    <source>
        <dbReference type="EMBL" id="AIJ06495.1"/>
    </source>
</evidence>
<dbReference type="GeneID" id="33937853"/>
<dbReference type="EMBL" id="CP006664">
    <property type="protein sequence ID" value="AIJ06495.1"/>
    <property type="molecule type" value="Genomic_DNA"/>
</dbReference>
<dbReference type="Proteomes" id="UP000028681">
    <property type="component" value="Chromosome"/>
</dbReference>
<sequence length="160" mass="17693">MFDGKSIDYQQTTIQNDGFWPDIDAGDFERARTIPPTIDHGVVINALLTAIAELNMSLTATQTRYREAGYNTTDAVPGPAAIDARRRDEAPRRTHLTALYIKAIYARAKADLLPEFATIGRRDAHPGQEAPDVRRGLLAESAMALRAIMQRPRCSVSLID</sequence>
<organism evidence="1 2">
    <name type="scientific">Edwardsiella anguillarum ET080813</name>
    <dbReference type="NCBI Taxonomy" id="667120"/>
    <lineage>
        <taxon>Bacteria</taxon>
        <taxon>Pseudomonadati</taxon>
        <taxon>Pseudomonadota</taxon>
        <taxon>Gammaproteobacteria</taxon>
        <taxon>Enterobacterales</taxon>
        <taxon>Hafniaceae</taxon>
        <taxon>Edwardsiella</taxon>
    </lineage>
</organism>
<evidence type="ECO:0000313" key="2">
    <source>
        <dbReference type="Proteomes" id="UP000028681"/>
    </source>
</evidence>
<gene>
    <name evidence="1" type="ORF">ETEE_0009</name>
</gene>
<protein>
    <submittedName>
        <fullName evidence="1">Phage head completion protein</fullName>
    </submittedName>
</protein>
<reference evidence="1 2" key="1">
    <citation type="journal article" date="2012" name="PLoS ONE">
        <title>Edwardsiella comparative phylogenomics reveal the new intra/inter-species taxonomic relationships, virulence evolution and niche adaptation mechanisms.</title>
        <authorList>
            <person name="Yang M."/>
            <person name="Lv Y."/>
            <person name="Xiao J."/>
            <person name="Wu H."/>
            <person name="Zheng H."/>
            <person name="Liu Q."/>
            <person name="Zhang Y."/>
            <person name="Wang Q."/>
        </authorList>
    </citation>
    <scope>NUCLEOTIDE SEQUENCE [LARGE SCALE GENOMIC DNA]</scope>
    <source>
        <strain evidence="2">080813</strain>
    </source>
</reference>
<dbReference type="RefSeq" id="WP_034165805.1">
    <property type="nucleotide sequence ID" value="NZ_CP006664.1"/>
</dbReference>
<dbReference type="HOGENOM" id="CLU_109291_0_0_6"/>
<accession>A0A076LDA2</accession>
<dbReference type="Pfam" id="PF05926">
    <property type="entry name" value="Phage_GPL"/>
    <property type="match status" value="1"/>
</dbReference>
<dbReference type="AlphaFoldDB" id="A0A076LDA2"/>
<proteinExistence type="predicted"/>